<dbReference type="InterPro" id="IPR001202">
    <property type="entry name" value="WW_dom"/>
</dbReference>
<name>A0A1Y1X970_9FUNG</name>
<reference evidence="15 16" key="1">
    <citation type="submission" date="2016-08" db="EMBL/GenBank/DDBJ databases">
        <title>A Parts List for Fungal Cellulosomes Revealed by Comparative Genomics.</title>
        <authorList>
            <consortium name="DOE Joint Genome Institute"/>
            <person name="Haitjema C.H."/>
            <person name="Gilmore S.P."/>
            <person name="Henske J.K."/>
            <person name="Solomon K.V."/>
            <person name="De Groot R."/>
            <person name="Kuo A."/>
            <person name="Mondo S.J."/>
            <person name="Salamov A.A."/>
            <person name="Labutti K."/>
            <person name="Zhao Z."/>
            <person name="Chiniquy J."/>
            <person name="Barry K."/>
            <person name="Brewer H.M."/>
            <person name="Purvine S.O."/>
            <person name="Wright A.T."/>
            <person name="Boxma B."/>
            <person name="Van Alen T."/>
            <person name="Hackstein J.H."/>
            <person name="Baker S.E."/>
            <person name="Grigoriev I.V."/>
            <person name="O'Malley M.A."/>
        </authorList>
    </citation>
    <scope>NUCLEOTIDE SEQUENCE [LARGE SCALE GENOMIC DNA]</scope>
    <source>
        <strain evidence="15 16">S4</strain>
    </source>
</reference>
<dbReference type="CDD" id="cd00078">
    <property type="entry name" value="HECTc"/>
    <property type="match status" value="1"/>
</dbReference>
<feature type="domain" description="C2" evidence="12">
    <location>
        <begin position="1"/>
        <end position="117"/>
    </location>
</feature>
<dbReference type="SUPFAM" id="SSF51045">
    <property type="entry name" value="WW domain"/>
    <property type="match status" value="3"/>
</dbReference>
<reference evidence="15 16" key="2">
    <citation type="submission" date="2016-08" db="EMBL/GenBank/DDBJ databases">
        <title>Pervasive Adenine N6-methylation of Active Genes in Fungi.</title>
        <authorList>
            <consortium name="DOE Joint Genome Institute"/>
            <person name="Mondo S.J."/>
            <person name="Dannebaum R.O."/>
            <person name="Kuo R.C."/>
            <person name="Labutti K."/>
            <person name="Haridas S."/>
            <person name="Kuo A."/>
            <person name="Salamov A."/>
            <person name="Ahrendt S.R."/>
            <person name="Lipzen A."/>
            <person name="Sullivan W."/>
            <person name="Andreopoulos W.B."/>
            <person name="Clum A."/>
            <person name="Lindquist E."/>
            <person name="Daum C."/>
            <person name="Ramamoorthy G.K."/>
            <person name="Gryganskyi A."/>
            <person name="Culley D."/>
            <person name="Magnuson J.K."/>
            <person name="James T.Y."/>
            <person name="O'Malley M.A."/>
            <person name="Stajich J.E."/>
            <person name="Spatafora J.W."/>
            <person name="Visel A."/>
            <person name="Grigoriev I.V."/>
        </authorList>
    </citation>
    <scope>NUCLEOTIDE SEQUENCE [LARGE SCALE GENOMIC DNA]</scope>
    <source>
        <strain evidence="15 16">S4</strain>
    </source>
</reference>
<dbReference type="Pfam" id="PF00632">
    <property type="entry name" value="HECT"/>
    <property type="match status" value="1"/>
</dbReference>
<comment type="subcellular location">
    <subcellularLocation>
        <location evidence="2">Cytoplasm</location>
    </subcellularLocation>
</comment>
<dbReference type="CDD" id="cd00201">
    <property type="entry name" value="WW"/>
    <property type="match status" value="3"/>
</dbReference>
<keyword evidence="4" id="KW-0963">Cytoplasm</keyword>
<dbReference type="Gene3D" id="3.90.1750.10">
    <property type="entry name" value="Hect, E3 ligase catalytic domains"/>
    <property type="match status" value="1"/>
</dbReference>
<comment type="caution">
    <text evidence="15">The sequence shown here is derived from an EMBL/GenBank/DDBJ whole genome shotgun (WGS) entry which is preliminary data.</text>
</comment>
<dbReference type="SMART" id="SM00456">
    <property type="entry name" value="WW"/>
    <property type="match status" value="3"/>
</dbReference>
<evidence type="ECO:0000256" key="11">
    <source>
        <dbReference type="SAM" id="MobiDB-lite"/>
    </source>
</evidence>
<evidence type="ECO:0000256" key="6">
    <source>
        <dbReference type="ARBA" id="ARBA00022737"/>
    </source>
</evidence>
<feature type="domain" description="WW" evidence="13">
    <location>
        <begin position="358"/>
        <end position="391"/>
    </location>
</feature>
<dbReference type="PANTHER" id="PTHR11254:SF440">
    <property type="entry name" value="E3 UBIQUITIN-PROTEIN LIGASE NEDD-4"/>
    <property type="match status" value="1"/>
</dbReference>
<dbReference type="Gene3D" id="2.20.70.10">
    <property type="match status" value="2"/>
</dbReference>
<evidence type="ECO:0000256" key="9">
    <source>
        <dbReference type="PIRSR" id="PIRSR001569-1"/>
    </source>
</evidence>
<dbReference type="PROSITE" id="PS01159">
    <property type="entry name" value="WW_DOMAIN_1"/>
    <property type="match status" value="3"/>
</dbReference>
<dbReference type="Pfam" id="PF00168">
    <property type="entry name" value="C2"/>
    <property type="match status" value="1"/>
</dbReference>
<dbReference type="GO" id="GO:0061630">
    <property type="term" value="F:ubiquitin protein ligase activity"/>
    <property type="evidence" value="ECO:0007669"/>
    <property type="project" value="UniProtKB-EC"/>
</dbReference>
<comment type="catalytic activity">
    <reaction evidence="1 8">
        <text>S-ubiquitinyl-[E2 ubiquitin-conjugating enzyme]-L-cysteine + [acceptor protein]-L-lysine = [E2 ubiquitin-conjugating enzyme]-L-cysteine + N(6)-ubiquitinyl-[acceptor protein]-L-lysine.</text>
        <dbReference type="EC" id="2.3.2.26"/>
    </reaction>
</comment>
<dbReference type="OrthoDB" id="8068875at2759"/>
<dbReference type="FunFam" id="2.20.70.10:FF:000017">
    <property type="entry name" value="E3 ubiquitin-protein ligase"/>
    <property type="match status" value="1"/>
</dbReference>
<feature type="domain" description="HECT" evidence="14">
    <location>
        <begin position="447"/>
        <end position="781"/>
    </location>
</feature>
<dbReference type="InterPro" id="IPR035983">
    <property type="entry name" value="Hect_E3_ubiquitin_ligase"/>
</dbReference>
<evidence type="ECO:0000313" key="16">
    <source>
        <dbReference type="Proteomes" id="UP000193944"/>
    </source>
</evidence>
<dbReference type="PANTHER" id="PTHR11254">
    <property type="entry name" value="HECT DOMAIN UBIQUITIN-PROTEIN LIGASE"/>
    <property type="match status" value="1"/>
</dbReference>
<dbReference type="Gene3D" id="3.30.2160.10">
    <property type="entry name" value="Hect, E3 ligase catalytic domain"/>
    <property type="match status" value="1"/>
</dbReference>
<keyword evidence="5 8" id="KW-0808">Transferase</keyword>
<dbReference type="PROSITE" id="PS50004">
    <property type="entry name" value="C2"/>
    <property type="match status" value="1"/>
</dbReference>
<dbReference type="SMART" id="SM00239">
    <property type="entry name" value="C2"/>
    <property type="match status" value="1"/>
</dbReference>
<dbReference type="EC" id="2.3.2.26" evidence="8"/>
<feature type="domain" description="WW" evidence="13">
    <location>
        <begin position="313"/>
        <end position="346"/>
    </location>
</feature>
<comment type="pathway">
    <text evidence="3 8">Protein modification; protein ubiquitination.</text>
</comment>
<feature type="compositionally biased region" description="Low complexity" evidence="11">
    <location>
        <begin position="160"/>
        <end position="179"/>
    </location>
</feature>
<dbReference type="FunFam" id="3.90.1750.10:FF:000079">
    <property type="entry name" value="E3 ubiquitin-protein ligase"/>
    <property type="match status" value="1"/>
</dbReference>
<evidence type="ECO:0000259" key="12">
    <source>
        <dbReference type="PROSITE" id="PS50004"/>
    </source>
</evidence>
<evidence type="ECO:0000256" key="2">
    <source>
        <dbReference type="ARBA" id="ARBA00004496"/>
    </source>
</evidence>
<dbReference type="GO" id="GO:0005737">
    <property type="term" value="C:cytoplasm"/>
    <property type="evidence" value="ECO:0007669"/>
    <property type="project" value="UniProtKB-SubCell"/>
</dbReference>
<evidence type="ECO:0000256" key="7">
    <source>
        <dbReference type="ARBA" id="ARBA00022786"/>
    </source>
</evidence>
<dbReference type="InterPro" id="IPR000008">
    <property type="entry name" value="C2_dom"/>
</dbReference>
<dbReference type="PROSITE" id="PS50020">
    <property type="entry name" value="WW_DOMAIN_2"/>
    <property type="match status" value="3"/>
</dbReference>
<feature type="active site" description="Glycyl thioester intermediate" evidence="9 10">
    <location>
        <position position="749"/>
    </location>
</feature>
<dbReference type="EMBL" id="MCFG01000098">
    <property type="protein sequence ID" value="ORX82300.1"/>
    <property type="molecule type" value="Genomic_DNA"/>
</dbReference>
<dbReference type="Gene3D" id="3.30.2410.10">
    <property type="entry name" value="Hect, E3 ligase catalytic domain"/>
    <property type="match status" value="1"/>
</dbReference>
<evidence type="ECO:0000259" key="13">
    <source>
        <dbReference type="PROSITE" id="PS50020"/>
    </source>
</evidence>
<dbReference type="FunFam" id="3.30.2160.10:FF:000001">
    <property type="entry name" value="E3 ubiquitin-protein ligase NEDD4-like"/>
    <property type="match status" value="1"/>
</dbReference>
<keyword evidence="7 8" id="KW-0833">Ubl conjugation pathway</keyword>
<accession>A0A1Y1X970</accession>
<evidence type="ECO:0000256" key="1">
    <source>
        <dbReference type="ARBA" id="ARBA00000885"/>
    </source>
</evidence>
<evidence type="ECO:0000256" key="3">
    <source>
        <dbReference type="ARBA" id="ARBA00004906"/>
    </source>
</evidence>
<dbReference type="AlphaFoldDB" id="A0A1Y1X970"/>
<dbReference type="PROSITE" id="PS50237">
    <property type="entry name" value="HECT"/>
    <property type="match status" value="1"/>
</dbReference>
<sequence length="781" mass="90711">MPSSTDNQSNETREITLTVITAADLKKDKTFWAKAKPDPFAIITVDGDQTKTTDAKKNTSNPEWNTKFTLNVTINSVISIQIFDQKKWKQTESQGFLGVVTLQISKIIVWNSQAEYDAILTCKLKPSNDLTERNVTGKLIIQINAKPIANNTQPLSITNQQQPVAQPQSQPQTPNQPAQIQNPVQNQFIPQTSNQANQSFIATPTSQVNTSLIYRPNGAVNTNQQLYAVPQPIQRPIILNNGLPPGWEERRDQQNRVYYVDHNTHTTTWKRPTINPINPMNMVQSFQRFNENIRPHIPNQDQNLLSQNQTNNVPLPPHWEQRITPEGRIYFVDHENKITTWLDPRLNPNRNQNDALLTPLPSGWEMRRNNKGRIYYVDHNTKTTTWDDPRLPSALDENVPQYKRDYRRKLIYFRSQAKMKQNAGTLKIEVNRKKLFEDAYRIIMSYTPDELKQKIQIKFIGEEGLDYGGLTREFFYLLSHEMFNPDYSLFQYSHENSYTLKINPNSGINPEHLYYFKFIGRVMGMSIFHNQYLDISFTVPLYKGLLNKKPNFNDLESDDPQLYKNFKWILENEITEDYGLTFTKDEEDCFGVKRTIDLKPDGANIPVTEENKQEYIDLMIEHSINTGVEEQLNVLRIGLYEVIPSDLISIFDERELELLISGVNEIDVDDWQNNTDYRSYKKDDKTVVYFWKCVKEFDNEMRSRLLQFVTGTSRIPVTGFKDLQGSDGPRHFTIEKVGNPEDLPKSHTCFNRIDLPPYTSYEQLKQKLILAIEEGITFQQE</sequence>
<evidence type="ECO:0000256" key="8">
    <source>
        <dbReference type="PIRNR" id="PIRNR001569"/>
    </source>
</evidence>
<feature type="domain" description="WW" evidence="13">
    <location>
        <begin position="241"/>
        <end position="274"/>
    </location>
</feature>
<dbReference type="STRING" id="1754192.A0A1Y1X970"/>
<keyword evidence="6" id="KW-0677">Repeat</keyword>
<gene>
    <name evidence="15" type="ORF">BCR32DRAFT_279033</name>
</gene>
<dbReference type="PIRSF" id="PIRSF001569">
    <property type="entry name" value="E3_ub_ligase_SMURF1"/>
    <property type="match status" value="1"/>
</dbReference>
<dbReference type="Pfam" id="PF00397">
    <property type="entry name" value="WW"/>
    <property type="match status" value="3"/>
</dbReference>
<feature type="region of interest" description="Disordered" evidence="11">
    <location>
        <begin position="159"/>
        <end position="179"/>
    </location>
</feature>
<dbReference type="Gene3D" id="2.60.40.150">
    <property type="entry name" value="C2 domain"/>
    <property type="match status" value="1"/>
</dbReference>
<dbReference type="SUPFAM" id="SSF56204">
    <property type="entry name" value="Hect, E3 ligase catalytic domain"/>
    <property type="match status" value="1"/>
</dbReference>
<organism evidence="15 16">
    <name type="scientific">Anaeromyces robustus</name>
    <dbReference type="NCBI Taxonomy" id="1754192"/>
    <lineage>
        <taxon>Eukaryota</taxon>
        <taxon>Fungi</taxon>
        <taxon>Fungi incertae sedis</taxon>
        <taxon>Chytridiomycota</taxon>
        <taxon>Chytridiomycota incertae sedis</taxon>
        <taxon>Neocallimastigomycetes</taxon>
        <taxon>Neocallimastigales</taxon>
        <taxon>Neocallimastigaceae</taxon>
        <taxon>Anaeromyces</taxon>
    </lineage>
</organism>
<dbReference type="InterPro" id="IPR050409">
    <property type="entry name" value="E3_ubiq-protein_ligase"/>
</dbReference>
<keyword evidence="16" id="KW-1185">Reference proteome</keyword>
<dbReference type="SMART" id="SM00119">
    <property type="entry name" value="HECTc"/>
    <property type="match status" value="1"/>
</dbReference>
<dbReference type="GO" id="GO:0016567">
    <property type="term" value="P:protein ubiquitination"/>
    <property type="evidence" value="ECO:0007669"/>
    <property type="project" value="UniProtKB-UniPathway"/>
</dbReference>
<dbReference type="SUPFAM" id="SSF49562">
    <property type="entry name" value="C2 domain (Calcium/lipid-binding domain, CaLB)"/>
    <property type="match status" value="1"/>
</dbReference>
<evidence type="ECO:0000256" key="5">
    <source>
        <dbReference type="ARBA" id="ARBA00022679"/>
    </source>
</evidence>
<proteinExistence type="predicted"/>
<dbReference type="InterPro" id="IPR036020">
    <property type="entry name" value="WW_dom_sf"/>
</dbReference>
<evidence type="ECO:0000259" key="14">
    <source>
        <dbReference type="PROSITE" id="PS50237"/>
    </source>
</evidence>
<evidence type="ECO:0000256" key="4">
    <source>
        <dbReference type="ARBA" id="ARBA00022490"/>
    </source>
</evidence>
<dbReference type="UniPathway" id="UPA00143"/>
<dbReference type="InterPro" id="IPR024928">
    <property type="entry name" value="E3_ub_ligase_SMURF1"/>
</dbReference>
<dbReference type="Proteomes" id="UP000193944">
    <property type="component" value="Unassembled WGS sequence"/>
</dbReference>
<evidence type="ECO:0000256" key="10">
    <source>
        <dbReference type="PROSITE-ProRule" id="PRU00104"/>
    </source>
</evidence>
<dbReference type="InterPro" id="IPR035892">
    <property type="entry name" value="C2_domain_sf"/>
</dbReference>
<evidence type="ECO:0000313" key="15">
    <source>
        <dbReference type="EMBL" id="ORX82300.1"/>
    </source>
</evidence>
<dbReference type="FunFam" id="3.30.2410.10:FF:000001">
    <property type="entry name" value="E3 ubiquitin-protein ligase NEDD4-like"/>
    <property type="match status" value="1"/>
</dbReference>
<dbReference type="GO" id="GO:0006511">
    <property type="term" value="P:ubiquitin-dependent protein catabolic process"/>
    <property type="evidence" value="ECO:0007669"/>
    <property type="project" value="InterPro"/>
</dbReference>
<protein>
    <recommendedName>
        <fullName evidence="8">E3 ubiquitin-protein ligase</fullName>
        <ecNumber evidence="8">2.3.2.26</ecNumber>
    </recommendedName>
</protein>
<dbReference type="InterPro" id="IPR000569">
    <property type="entry name" value="HECT_dom"/>
</dbReference>